<dbReference type="CDD" id="cd02234">
    <property type="entry name" value="cupin_BLR7677-like"/>
    <property type="match status" value="1"/>
</dbReference>
<geneLocation type="plasmid" evidence="3 4">
    <name>pR24_2</name>
</geneLocation>
<dbReference type="SUPFAM" id="SSF51182">
    <property type="entry name" value="RmlC-like cupins"/>
    <property type="match status" value="1"/>
</dbReference>
<name>A0ABY5S046_9HYPH</name>
<keyword evidence="4" id="KW-1185">Reference proteome</keyword>
<accession>A0ABY5S046</accession>
<organism evidence="3 4">
    <name type="scientific">Microvirga terrae</name>
    <dbReference type="NCBI Taxonomy" id="2740529"/>
    <lineage>
        <taxon>Bacteria</taxon>
        <taxon>Pseudomonadati</taxon>
        <taxon>Pseudomonadota</taxon>
        <taxon>Alphaproteobacteria</taxon>
        <taxon>Hyphomicrobiales</taxon>
        <taxon>Methylobacteriaceae</taxon>
        <taxon>Microvirga</taxon>
    </lineage>
</organism>
<feature type="signal peptide" evidence="1">
    <location>
        <begin position="1"/>
        <end position="24"/>
    </location>
</feature>
<evidence type="ECO:0000313" key="3">
    <source>
        <dbReference type="EMBL" id="UVF22663.1"/>
    </source>
</evidence>
<reference evidence="3" key="1">
    <citation type="submission" date="2022-08" db="EMBL/GenBank/DDBJ databases">
        <title>Microvirga terrae sp. nov., isolated from soil.</title>
        <authorList>
            <person name="Kim K.H."/>
            <person name="Seo Y.L."/>
            <person name="Kim J.M."/>
            <person name="Lee J.K."/>
            <person name="Han D.M."/>
            <person name="Jeon C.O."/>
        </authorList>
    </citation>
    <scope>NUCLEOTIDE SEQUENCE</scope>
    <source>
        <strain evidence="3">R24</strain>
        <plasmid evidence="3">pR24_2</plasmid>
    </source>
</reference>
<dbReference type="RefSeq" id="WP_173949716.1">
    <property type="nucleotide sequence ID" value="NZ_CP102847.1"/>
</dbReference>
<dbReference type="PANTHER" id="PTHR38599">
    <property type="entry name" value="CUPIN DOMAIN PROTEIN (AFU_ORTHOLOGUE AFUA_3G13620)"/>
    <property type="match status" value="1"/>
</dbReference>
<keyword evidence="3" id="KW-0614">Plasmid</keyword>
<dbReference type="PANTHER" id="PTHR38599:SF1">
    <property type="entry name" value="CUPIN DOMAIN PROTEIN (AFU_ORTHOLOGUE AFUA_3G13620)"/>
    <property type="match status" value="1"/>
</dbReference>
<gene>
    <name evidence="3" type="ORF">HPT29_028025</name>
</gene>
<dbReference type="EMBL" id="CP102847">
    <property type="protein sequence ID" value="UVF22663.1"/>
    <property type="molecule type" value="Genomic_DNA"/>
</dbReference>
<feature type="domain" description="Cupin type-2" evidence="2">
    <location>
        <begin position="61"/>
        <end position="133"/>
    </location>
</feature>
<dbReference type="Gene3D" id="2.60.120.10">
    <property type="entry name" value="Jelly Rolls"/>
    <property type="match status" value="1"/>
</dbReference>
<dbReference type="InterPro" id="IPR013096">
    <property type="entry name" value="Cupin_2"/>
</dbReference>
<protein>
    <submittedName>
        <fullName evidence="3">Cupin domain-containing protein</fullName>
    </submittedName>
</protein>
<dbReference type="Pfam" id="PF07883">
    <property type="entry name" value="Cupin_2"/>
    <property type="match status" value="1"/>
</dbReference>
<dbReference type="InterPro" id="IPR011051">
    <property type="entry name" value="RmlC_Cupin_sf"/>
</dbReference>
<proteinExistence type="predicted"/>
<feature type="chain" id="PRO_5046761576" evidence="1">
    <location>
        <begin position="25"/>
        <end position="148"/>
    </location>
</feature>
<dbReference type="Proteomes" id="UP001017257">
    <property type="component" value="Plasmid pR24_2"/>
</dbReference>
<dbReference type="InterPro" id="IPR014710">
    <property type="entry name" value="RmlC-like_jellyroll"/>
</dbReference>
<keyword evidence="1" id="KW-0732">Signal</keyword>
<evidence type="ECO:0000259" key="2">
    <source>
        <dbReference type="Pfam" id="PF07883"/>
    </source>
</evidence>
<evidence type="ECO:0000313" key="4">
    <source>
        <dbReference type="Proteomes" id="UP001017257"/>
    </source>
</evidence>
<sequence length="148" mass="15468">MRMIKISRFAASIAMAVASTAVVAHEPEKSGGPAIAVGETVATVFERLVPNIAGKTLTALEVSYAPGGKSVSHIHAKSAFIYAHVLSGAIRSQVGDEPAKVYRAGEGWYENPGSHHKISENASATEPAKLLAVIIADNGDVLTVPEHQ</sequence>
<evidence type="ECO:0000256" key="1">
    <source>
        <dbReference type="SAM" id="SignalP"/>
    </source>
</evidence>